<evidence type="ECO:0000256" key="6">
    <source>
        <dbReference type="ARBA" id="ARBA00023121"/>
    </source>
</evidence>
<keyword evidence="7" id="KW-0472">Membrane</keyword>
<dbReference type="AlphaFoldDB" id="A0AAV2T1S3"/>
<dbReference type="Pfam" id="PF00787">
    <property type="entry name" value="PX"/>
    <property type="match status" value="1"/>
</dbReference>
<evidence type="ECO:0000256" key="8">
    <source>
        <dbReference type="SAM" id="MobiDB-lite"/>
    </source>
</evidence>
<feature type="domain" description="PX" evidence="9">
    <location>
        <begin position="35"/>
        <end position="155"/>
    </location>
</feature>
<reference evidence="10" key="1">
    <citation type="submission" date="2024-06" db="EMBL/GenBank/DDBJ databases">
        <authorList>
            <person name="Liu X."/>
            <person name="Lenzi L."/>
            <person name="Haldenby T S."/>
            <person name="Uol C."/>
        </authorList>
    </citation>
    <scope>NUCLEOTIDE SEQUENCE</scope>
</reference>
<organism evidence="10 11">
    <name type="scientific">Calicophoron daubneyi</name>
    <name type="common">Rumen fluke</name>
    <name type="synonym">Paramphistomum daubneyi</name>
    <dbReference type="NCBI Taxonomy" id="300641"/>
    <lineage>
        <taxon>Eukaryota</taxon>
        <taxon>Metazoa</taxon>
        <taxon>Spiralia</taxon>
        <taxon>Lophotrochozoa</taxon>
        <taxon>Platyhelminthes</taxon>
        <taxon>Trematoda</taxon>
        <taxon>Digenea</taxon>
        <taxon>Plagiorchiida</taxon>
        <taxon>Pronocephalata</taxon>
        <taxon>Paramphistomoidea</taxon>
        <taxon>Paramphistomidae</taxon>
        <taxon>Calicophoron</taxon>
    </lineage>
</organism>
<evidence type="ECO:0000256" key="4">
    <source>
        <dbReference type="ARBA" id="ARBA00022448"/>
    </source>
</evidence>
<dbReference type="GO" id="GO:0032456">
    <property type="term" value="P:endocytic recycling"/>
    <property type="evidence" value="ECO:0007669"/>
    <property type="project" value="TreeGrafter"/>
</dbReference>
<protein>
    <recommendedName>
        <fullName evidence="9">PX domain-containing protein</fullName>
    </recommendedName>
</protein>
<dbReference type="PANTHER" id="PTHR45949">
    <property type="entry name" value="SORTING NEXIN-4"/>
    <property type="match status" value="1"/>
</dbReference>
<evidence type="ECO:0000313" key="11">
    <source>
        <dbReference type="Proteomes" id="UP001497525"/>
    </source>
</evidence>
<evidence type="ECO:0000256" key="2">
    <source>
        <dbReference type="ARBA" id="ARBA00004496"/>
    </source>
</evidence>
<feature type="compositionally biased region" description="Basic and acidic residues" evidence="8">
    <location>
        <begin position="1"/>
        <end position="13"/>
    </location>
</feature>
<feature type="region of interest" description="Disordered" evidence="8">
    <location>
        <begin position="1"/>
        <end position="28"/>
    </location>
</feature>
<evidence type="ECO:0000256" key="1">
    <source>
        <dbReference type="ARBA" id="ARBA00004184"/>
    </source>
</evidence>
<comment type="subcellular location">
    <subcellularLocation>
        <location evidence="2">Cytoplasm</location>
    </subcellularLocation>
    <subcellularLocation>
        <location evidence="1">Endomembrane system</location>
        <topology evidence="1">Peripheral membrane protein</topology>
    </subcellularLocation>
</comment>
<comment type="similarity">
    <text evidence="3">Belongs to the sorting nexin family.</text>
</comment>
<dbReference type="SUPFAM" id="SSF64268">
    <property type="entry name" value="PX domain"/>
    <property type="match status" value="1"/>
</dbReference>
<evidence type="ECO:0000256" key="5">
    <source>
        <dbReference type="ARBA" id="ARBA00022490"/>
    </source>
</evidence>
<gene>
    <name evidence="10" type="ORF">CDAUBV1_LOCUS2896</name>
</gene>
<evidence type="ECO:0000259" key="9">
    <source>
        <dbReference type="PROSITE" id="PS50195"/>
    </source>
</evidence>
<dbReference type="GO" id="GO:0005769">
    <property type="term" value="C:early endosome"/>
    <property type="evidence" value="ECO:0007669"/>
    <property type="project" value="TreeGrafter"/>
</dbReference>
<evidence type="ECO:0000256" key="7">
    <source>
        <dbReference type="ARBA" id="ARBA00023136"/>
    </source>
</evidence>
<dbReference type="Gene3D" id="3.30.1520.10">
    <property type="entry name" value="Phox-like domain"/>
    <property type="match status" value="1"/>
</dbReference>
<dbReference type="PANTHER" id="PTHR45949:SF2">
    <property type="entry name" value="SORTING NEXIN-4"/>
    <property type="match status" value="1"/>
</dbReference>
<dbReference type="Gene3D" id="1.20.1270.60">
    <property type="entry name" value="Arfaptin homology (AH) domain/BAR domain"/>
    <property type="match status" value="1"/>
</dbReference>
<dbReference type="GO" id="GO:0034727">
    <property type="term" value="P:piecemeal microautophagy of the nucleus"/>
    <property type="evidence" value="ECO:0007669"/>
    <property type="project" value="TreeGrafter"/>
</dbReference>
<dbReference type="InterPro" id="IPR036871">
    <property type="entry name" value="PX_dom_sf"/>
</dbReference>
<comment type="caution">
    <text evidence="10">The sequence shown here is derived from an EMBL/GenBank/DDBJ whole genome shotgun (WGS) entry which is preliminary data.</text>
</comment>
<dbReference type="GO" id="GO:0000407">
    <property type="term" value="C:phagophore assembly site"/>
    <property type="evidence" value="ECO:0007669"/>
    <property type="project" value="TreeGrafter"/>
</dbReference>
<proteinExistence type="inferred from homology"/>
<dbReference type="GO" id="GO:0000422">
    <property type="term" value="P:autophagy of mitochondrion"/>
    <property type="evidence" value="ECO:0007669"/>
    <property type="project" value="TreeGrafter"/>
</dbReference>
<dbReference type="SMART" id="SM00312">
    <property type="entry name" value="PX"/>
    <property type="match status" value="1"/>
</dbReference>
<name>A0AAV2T1S3_CALDB</name>
<evidence type="ECO:0000313" key="10">
    <source>
        <dbReference type="EMBL" id="CAL5130731.1"/>
    </source>
</evidence>
<feature type="region of interest" description="Disordered" evidence="8">
    <location>
        <begin position="506"/>
        <end position="526"/>
    </location>
</feature>
<sequence length="526" mass="58713">MDPPTKEQSDKLSTEPQTGDLGQPSDEQASAQKGIYLNISIRKHQKCVTTYDTYAVFHVTTDTNRTEYPGTHLAVDRRYSEFEWLQSRLIHTHPSLFVPPLPGKMLTTALDRFNENFLSARAAGLQLFLARIGRHPILSHDADFIAFLSLSKEELAKYRTSHQSSSILSNWLAETRLNFMPKPKSGMSYDSGNPRKSQEAALGLIGSSAMHQYEAEFKNYSEETNSFLSLAQCVARATDQIVTNLEGLGNGFNELAHCLATWPLQLNVQVDNETFTDRNALDNRLKSGGRVSQVGLDWNRERPVGPELAGKGATRAAREVAELASELRTDALANWKGAAAYAQSIKSVLGSRETLEKRYFELVNALKEETGESNPGLMDGTLTVIARSYLPWRQKGLPELVADANQLQDSLTFSNGQIRAEFHRWRSERQRETMTNLIKMSEAYVTHWTNISEGWREVATELEKCAPKEECGTSEPEDQEPLAELPDFTSTAASVERVPNFGANEENEAFLLSSDGSADFNEAELH</sequence>
<keyword evidence="4" id="KW-0813">Transport</keyword>
<dbReference type="Proteomes" id="UP001497525">
    <property type="component" value="Unassembled WGS sequence"/>
</dbReference>
<dbReference type="InterPro" id="IPR027267">
    <property type="entry name" value="AH/BAR_dom_sf"/>
</dbReference>
<keyword evidence="6" id="KW-0446">Lipid-binding</keyword>
<dbReference type="EMBL" id="CAXLJL010000072">
    <property type="protein sequence ID" value="CAL5130731.1"/>
    <property type="molecule type" value="Genomic_DNA"/>
</dbReference>
<dbReference type="GO" id="GO:0035091">
    <property type="term" value="F:phosphatidylinositol binding"/>
    <property type="evidence" value="ECO:0007669"/>
    <property type="project" value="InterPro"/>
</dbReference>
<dbReference type="PROSITE" id="PS50195">
    <property type="entry name" value="PX"/>
    <property type="match status" value="1"/>
</dbReference>
<keyword evidence="5" id="KW-0963">Cytoplasm</keyword>
<dbReference type="InterPro" id="IPR001683">
    <property type="entry name" value="PX_dom"/>
</dbReference>
<evidence type="ECO:0000256" key="3">
    <source>
        <dbReference type="ARBA" id="ARBA00010883"/>
    </source>
</evidence>
<dbReference type="GO" id="GO:0015031">
    <property type="term" value="P:protein transport"/>
    <property type="evidence" value="ECO:0007669"/>
    <property type="project" value="TreeGrafter"/>
</dbReference>
<dbReference type="GO" id="GO:0061709">
    <property type="term" value="P:reticulophagy"/>
    <property type="evidence" value="ECO:0007669"/>
    <property type="project" value="TreeGrafter"/>
</dbReference>
<accession>A0AAV2T1S3</accession>